<dbReference type="PANTHER" id="PTHR43828">
    <property type="entry name" value="ASPARAGINASE"/>
    <property type="match status" value="1"/>
</dbReference>
<keyword evidence="4" id="KW-1185">Reference proteome</keyword>
<dbReference type="Proteomes" id="UP000612746">
    <property type="component" value="Unassembled WGS sequence"/>
</dbReference>
<evidence type="ECO:0000256" key="1">
    <source>
        <dbReference type="SAM" id="MobiDB-lite"/>
    </source>
</evidence>
<evidence type="ECO:0000313" key="3">
    <source>
        <dbReference type="EMBL" id="KAG2178413.1"/>
    </source>
</evidence>
<proteinExistence type="predicted"/>
<sequence>MDNVDNDSPRFRPFASPSHKLIKVKKAKYSTSLDPRGYIPVYEYTINNQPIMWDRESGYVHFTGIWKSLGNSKADIVKMVDSNPDLKVKKIRGGFLKIQGTWIPYEFAYTLCRRTAWNVRKELVPIFGPRFPMEALDTSHPEYGCLLLDPSNASHLKSAMLQRRNSFTTLRQVRSPYKRDYMRRGSRDQRRPSMAERLQKSDRTSSSMSLAHLLNQPEAASMEEDDNNSDVSMMDRAREEDDGVSDNDNTSPSSYTNSTATTPSPTFRVVPTFPFYKSRGGLTMADDDYSRPNYPPPMINERHYIPPSRSYSLPLLSPLPVNASAAPLQPNTEMHPHSTYSQEIRDHYAAVRQAGGYGAMRRPSEPRILRTGSAYSYCHQNGKVASSPQPSVPSEDIIETINATILLQRLSQDDGARPFRPRKPDNVPSKVIVDNQEFKICWD</sequence>
<protein>
    <recommendedName>
        <fullName evidence="2">HTH APSES-type domain-containing protein</fullName>
    </recommendedName>
</protein>
<dbReference type="PROSITE" id="PS51299">
    <property type="entry name" value="HTH_APSES"/>
    <property type="match status" value="1"/>
</dbReference>
<dbReference type="GO" id="GO:0000981">
    <property type="term" value="F:DNA-binding transcription factor activity, RNA polymerase II-specific"/>
    <property type="evidence" value="ECO:0007669"/>
    <property type="project" value="UniProtKB-ARBA"/>
</dbReference>
<evidence type="ECO:0000259" key="2">
    <source>
        <dbReference type="PROSITE" id="PS51299"/>
    </source>
</evidence>
<dbReference type="GO" id="GO:0030907">
    <property type="term" value="C:MBF transcription complex"/>
    <property type="evidence" value="ECO:0007669"/>
    <property type="project" value="TreeGrafter"/>
</dbReference>
<evidence type="ECO:0000313" key="4">
    <source>
        <dbReference type="Proteomes" id="UP000612746"/>
    </source>
</evidence>
<dbReference type="GO" id="GO:0003677">
    <property type="term" value="F:DNA binding"/>
    <property type="evidence" value="ECO:0007669"/>
    <property type="project" value="InterPro"/>
</dbReference>
<accession>A0A8H7PQP1</accession>
<dbReference type="InterPro" id="IPR036887">
    <property type="entry name" value="HTH_APSES_sf"/>
</dbReference>
<dbReference type="SUPFAM" id="SSF54616">
    <property type="entry name" value="DNA-binding domain of Mlu1-box binding protein MBP1"/>
    <property type="match status" value="1"/>
</dbReference>
<dbReference type="InterPro" id="IPR003163">
    <property type="entry name" value="Tscrpt_reg_HTH_APSES-type"/>
</dbReference>
<dbReference type="Gene3D" id="3.10.260.10">
    <property type="entry name" value="Transcription regulator HTH, APSES-type DNA-binding domain"/>
    <property type="match status" value="1"/>
</dbReference>
<comment type="caution">
    <text evidence="3">The sequence shown here is derived from an EMBL/GenBank/DDBJ whole genome shotgun (WGS) entry which is preliminary data.</text>
</comment>
<feature type="compositionally biased region" description="Basic and acidic residues" evidence="1">
    <location>
        <begin position="177"/>
        <end position="203"/>
    </location>
</feature>
<feature type="compositionally biased region" description="Polar residues" evidence="1">
    <location>
        <begin position="246"/>
        <end position="265"/>
    </location>
</feature>
<dbReference type="AlphaFoldDB" id="A0A8H7PQP1"/>
<feature type="region of interest" description="Disordered" evidence="1">
    <location>
        <begin position="238"/>
        <end position="267"/>
    </location>
</feature>
<dbReference type="PANTHER" id="PTHR43828:SF5">
    <property type="entry name" value="TRANSCRIPTIONAL REPRESSOR XBP1"/>
    <property type="match status" value="1"/>
</dbReference>
<dbReference type="EMBL" id="JAEPRA010000011">
    <property type="protein sequence ID" value="KAG2178413.1"/>
    <property type="molecule type" value="Genomic_DNA"/>
</dbReference>
<feature type="region of interest" description="Disordered" evidence="1">
    <location>
        <begin position="172"/>
        <end position="210"/>
    </location>
</feature>
<reference evidence="3" key="1">
    <citation type="submission" date="2020-12" db="EMBL/GenBank/DDBJ databases">
        <title>Metabolic potential, ecology and presence of endohyphal bacteria is reflected in genomic diversity of Mucoromycotina.</title>
        <authorList>
            <person name="Muszewska A."/>
            <person name="Okrasinska A."/>
            <person name="Steczkiewicz K."/>
            <person name="Drgas O."/>
            <person name="Orlowska M."/>
            <person name="Perlinska-Lenart U."/>
            <person name="Aleksandrzak-Piekarczyk T."/>
            <person name="Szatraj K."/>
            <person name="Zielenkiewicz U."/>
            <person name="Pilsyk S."/>
            <person name="Malc E."/>
            <person name="Mieczkowski P."/>
            <person name="Kruszewska J.S."/>
            <person name="Biernat P."/>
            <person name="Pawlowska J."/>
        </authorList>
    </citation>
    <scope>NUCLEOTIDE SEQUENCE</scope>
    <source>
        <strain evidence="3">WA0000051536</strain>
    </source>
</reference>
<dbReference type="OrthoDB" id="5562739at2759"/>
<organism evidence="3 4">
    <name type="scientific">Umbelopsis vinacea</name>
    <dbReference type="NCBI Taxonomy" id="44442"/>
    <lineage>
        <taxon>Eukaryota</taxon>
        <taxon>Fungi</taxon>
        <taxon>Fungi incertae sedis</taxon>
        <taxon>Mucoromycota</taxon>
        <taxon>Mucoromycotina</taxon>
        <taxon>Umbelopsidomycetes</taxon>
        <taxon>Umbelopsidales</taxon>
        <taxon>Umbelopsidaceae</taxon>
        <taxon>Umbelopsis</taxon>
    </lineage>
</organism>
<gene>
    <name evidence="3" type="ORF">INT44_001565</name>
</gene>
<feature type="domain" description="HTH APSES-type" evidence="2">
    <location>
        <begin position="28"/>
        <end position="141"/>
    </location>
</feature>
<dbReference type="GO" id="GO:0033309">
    <property type="term" value="C:SBF transcription complex"/>
    <property type="evidence" value="ECO:0007669"/>
    <property type="project" value="TreeGrafter"/>
</dbReference>
<name>A0A8H7PQP1_9FUNG</name>
<dbReference type="InterPro" id="IPR051642">
    <property type="entry name" value="SWI6-like"/>
</dbReference>